<keyword evidence="2" id="KW-0808">Transferase</keyword>
<reference evidence="2" key="1">
    <citation type="submission" date="2020-02" db="EMBL/GenBank/DDBJ databases">
        <authorList>
            <person name="Meier V. D."/>
        </authorList>
    </citation>
    <scope>NUCLEOTIDE SEQUENCE</scope>
    <source>
        <strain evidence="2">AVDCRST_MAG85</strain>
    </source>
</reference>
<feature type="compositionally biased region" description="Basic and acidic residues" evidence="1">
    <location>
        <begin position="53"/>
        <end position="63"/>
    </location>
</feature>
<organism evidence="2">
    <name type="scientific">uncultured Solirubrobacteraceae bacterium</name>
    <dbReference type="NCBI Taxonomy" id="1162706"/>
    <lineage>
        <taxon>Bacteria</taxon>
        <taxon>Bacillati</taxon>
        <taxon>Actinomycetota</taxon>
        <taxon>Thermoleophilia</taxon>
        <taxon>Solirubrobacterales</taxon>
        <taxon>Solirubrobacteraceae</taxon>
        <taxon>environmental samples</taxon>
    </lineage>
</organism>
<evidence type="ECO:0000313" key="2">
    <source>
        <dbReference type="EMBL" id="CAA9515465.1"/>
    </source>
</evidence>
<name>A0A6J4T7L3_9ACTN</name>
<feature type="compositionally biased region" description="Low complexity" evidence="1">
    <location>
        <begin position="244"/>
        <end position="254"/>
    </location>
</feature>
<dbReference type="AlphaFoldDB" id="A0A6J4T7L3"/>
<proteinExistence type="predicted"/>
<feature type="compositionally biased region" description="Basic residues" evidence="1">
    <location>
        <begin position="269"/>
        <end position="278"/>
    </location>
</feature>
<feature type="compositionally biased region" description="Basic residues" evidence="1">
    <location>
        <begin position="43"/>
        <end position="52"/>
    </location>
</feature>
<feature type="compositionally biased region" description="Low complexity" evidence="1">
    <location>
        <begin position="67"/>
        <end position="87"/>
    </location>
</feature>
<feature type="region of interest" description="Disordered" evidence="1">
    <location>
        <begin position="1"/>
        <end position="331"/>
    </location>
</feature>
<protein>
    <submittedName>
        <fullName evidence="2">2'-O-glycosyltransferase CruG</fullName>
    </submittedName>
</protein>
<feature type="non-terminal residue" evidence="2">
    <location>
        <position position="331"/>
    </location>
</feature>
<sequence>EAAVGAGRDAAGRDGQRGDPGTRRGGTDRAVPGGPRGAGGRRGDRRRRRVGRRDRDGRGDGRRPGRAGHAAAARLGGQDVGARAGPARGDRRLDRLPRRRHAPAAGADRRADRSGVAGRPRQRRAVVPRRRVRRAAAASGVPRDDRLPLRPARDQRLAAVQAPRDDERAVRRRPPLAVPRGGRMGARARQDDRGPRARARAAGAWVDDRLRERRRPAPGADVRDRRRDVDRLGPLAHGARRHAAGGQPVRPADAVARHGAADPAAAPAARRRARRRARGGAAVAAPGLQRRLPPAGPGLLALPTRRRPGHGPAHAVGAPPDAHVARPHVRL</sequence>
<feature type="compositionally biased region" description="Basic and acidic residues" evidence="1">
    <location>
        <begin position="10"/>
        <end position="27"/>
    </location>
</feature>
<accession>A0A6J4T7L3</accession>
<feature type="compositionally biased region" description="Basic and acidic residues" evidence="1">
    <location>
        <begin position="221"/>
        <end position="231"/>
    </location>
</feature>
<dbReference type="EMBL" id="CADCVT010000280">
    <property type="protein sequence ID" value="CAA9515465.1"/>
    <property type="molecule type" value="Genomic_DNA"/>
</dbReference>
<feature type="compositionally biased region" description="Low complexity" evidence="1">
    <location>
        <begin position="178"/>
        <end position="187"/>
    </location>
</feature>
<gene>
    <name evidence="2" type="ORF">AVDCRST_MAG85-2583</name>
</gene>
<feature type="compositionally biased region" description="Low complexity" evidence="1">
    <location>
        <begin position="279"/>
        <end position="303"/>
    </location>
</feature>
<evidence type="ECO:0000256" key="1">
    <source>
        <dbReference type="SAM" id="MobiDB-lite"/>
    </source>
</evidence>
<feature type="compositionally biased region" description="Basic and acidic residues" evidence="1">
    <location>
        <begin position="142"/>
        <end position="156"/>
    </location>
</feature>
<feature type="compositionally biased region" description="Basic residues" evidence="1">
    <location>
        <begin position="120"/>
        <end position="134"/>
    </location>
</feature>
<dbReference type="GO" id="GO:0016740">
    <property type="term" value="F:transferase activity"/>
    <property type="evidence" value="ECO:0007669"/>
    <property type="project" value="UniProtKB-KW"/>
</dbReference>
<feature type="non-terminal residue" evidence="2">
    <location>
        <position position="1"/>
    </location>
</feature>